<evidence type="ECO:0000256" key="3">
    <source>
        <dbReference type="PIRSR" id="PIRSR603782-1"/>
    </source>
</evidence>
<feature type="chain" id="PRO_5030885662" evidence="6">
    <location>
        <begin position="21"/>
        <end position="257"/>
    </location>
</feature>
<keyword evidence="5" id="KW-0472">Membrane</keyword>
<dbReference type="AlphaFoldDB" id="A0A7W4WA53"/>
<dbReference type="RefSeq" id="WP_183457939.1">
    <property type="nucleotide sequence ID" value="NZ_JACHWZ010000005.1"/>
</dbReference>
<dbReference type="GO" id="GO:0046872">
    <property type="term" value="F:metal ion binding"/>
    <property type="evidence" value="ECO:0007669"/>
    <property type="project" value="UniProtKB-KW"/>
</dbReference>
<feature type="binding site" evidence="3">
    <location>
        <position position="74"/>
    </location>
    <ligand>
        <name>Cu cation</name>
        <dbReference type="ChEBI" id="CHEBI:23378"/>
    </ligand>
</feature>
<feature type="disulfide bond" description="Redox-active" evidence="4">
    <location>
        <begin position="74"/>
        <end position="78"/>
    </location>
</feature>
<evidence type="ECO:0000259" key="7">
    <source>
        <dbReference type="PROSITE" id="PS51352"/>
    </source>
</evidence>
<name>A0A7W4WA53_9GAMM</name>
<reference evidence="8 9" key="1">
    <citation type="submission" date="2020-08" db="EMBL/GenBank/DDBJ databases">
        <title>Genomic Encyclopedia of Type Strains, Phase III (KMG-III): the genomes of soil and plant-associated and newly described type strains.</title>
        <authorList>
            <person name="Whitman W."/>
        </authorList>
    </citation>
    <scope>NUCLEOTIDE SEQUENCE [LARGE SCALE GENOMIC DNA]</scope>
    <source>
        <strain evidence="8 9">CECT 8799</strain>
    </source>
</reference>
<evidence type="ECO:0000256" key="2">
    <source>
        <dbReference type="ARBA" id="ARBA00023008"/>
    </source>
</evidence>
<feature type="domain" description="Thioredoxin" evidence="7">
    <location>
        <begin position="35"/>
        <end position="202"/>
    </location>
</feature>
<dbReference type="InterPro" id="IPR036249">
    <property type="entry name" value="Thioredoxin-like_sf"/>
</dbReference>
<keyword evidence="2 3" id="KW-0186">Copper</keyword>
<proteinExistence type="inferred from homology"/>
<comment type="similarity">
    <text evidence="1">Belongs to the SCO1/2 family.</text>
</comment>
<dbReference type="PROSITE" id="PS51352">
    <property type="entry name" value="THIOREDOXIN_2"/>
    <property type="match status" value="1"/>
</dbReference>
<dbReference type="Proteomes" id="UP000535937">
    <property type="component" value="Unassembled WGS sequence"/>
</dbReference>
<keyword evidence="9" id="KW-1185">Reference proteome</keyword>
<dbReference type="SUPFAM" id="SSF52833">
    <property type="entry name" value="Thioredoxin-like"/>
    <property type="match status" value="1"/>
</dbReference>
<comment type="caution">
    <text evidence="8">The sequence shown here is derived from an EMBL/GenBank/DDBJ whole genome shotgun (WGS) entry which is preliminary data.</text>
</comment>
<keyword evidence="5" id="KW-0812">Transmembrane</keyword>
<protein>
    <submittedName>
        <fullName evidence="8">Protein SCO1/2</fullName>
    </submittedName>
</protein>
<gene>
    <name evidence="8" type="ORF">FHS09_001314</name>
</gene>
<feature type="signal peptide" evidence="6">
    <location>
        <begin position="1"/>
        <end position="20"/>
    </location>
</feature>
<sequence length="257" mass="27476">MNWLTRACPLLLLLTLAVEAKPTAEKTLDAVAFNQRIGAPLPATGFRNANGDAVTLTALVEQGPLILVLSWFECPHLCPMVLDQLAGAAADLPFAAGDYRVAVVSIDPRETPAQAAQLARRLRERHGQIVSNWQLLTGGAAAIDTLADAVGFQYAYDAERDSFAHPAGLVVVATGGLVSRYLLRIERGQPDLHLALVDAGRGKLGSPVDQLLLRCYHFDPDTGRYSVAVMRLLQVAGGLSLLALGGLIVGLQRRRSP</sequence>
<evidence type="ECO:0000256" key="6">
    <source>
        <dbReference type="SAM" id="SignalP"/>
    </source>
</evidence>
<organism evidence="8 9">
    <name type="scientific">Microbulbifer rhizosphaerae</name>
    <dbReference type="NCBI Taxonomy" id="1562603"/>
    <lineage>
        <taxon>Bacteria</taxon>
        <taxon>Pseudomonadati</taxon>
        <taxon>Pseudomonadota</taxon>
        <taxon>Gammaproteobacteria</taxon>
        <taxon>Cellvibrionales</taxon>
        <taxon>Microbulbiferaceae</taxon>
        <taxon>Microbulbifer</taxon>
    </lineage>
</organism>
<keyword evidence="6" id="KW-0732">Signal</keyword>
<dbReference type="InterPro" id="IPR003782">
    <property type="entry name" value="SCO1/SenC"/>
</dbReference>
<keyword evidence="4" id="KW-1015">Disulfide bond</keyword>
<evidence type="ECO:0000256" key="5">
    <source>
        <dbReference type="SAM" id="Phobius"/>
    </source>
</evidence>
<keyword evidence="3" id="KW-0479">Metal-binding</keyword>
<evidence type="ECO:0000256" key="1">
    <source>
        <dbReference type="ARBA" id="ARBA00010996"/>
    </source>
</evidence>
<dbReference type="InterPro" id="IPR013766">
    <property type="entry name" value="Thioredoxin_domain"/>
</dbReference>
<dbReference type="Pfam" id="PF02630">
    <property type="entry name" value="SCO1-SenC"/>
    <property type="match status" value="1"/>
</dbReference>
<accession>A0A7W4WA53</accession>
<dbReference type="EMBL" id="JACHWZ010000005">
    <property type="protein sequence ID" value="MBB3060495.1"/>
    <property type="molecule type" value="Genomic_DNA"/>
</dbReference>
<evidence type="ECO:0000313" key="8">
    <source>
        <dbReference type="EMBL" id="MBB3060495.1"/>
    </source>
</evidence>
<feature type="binding site" evidence="3">
    <location>
        <position position="78"/>
    </location>
    <ligand>
        <name>Cu cation</name>
        <dbReference type="ChEBI" id="CHEBI:23378"/>
    </ligand>
</feature>
<dbReference type="Gene3D" id="3.40.30.10">
    <property type="entry name" value="Glutaredoxin"/>
    <property type="match status" value="1"/>
</dbReference>
<evidence type="ECO:0000256" key="4">
    <source>
        <dbReference type="PIRSR" id="PIRSR603782-2"/>
    </source>
</evidence>
<dbReference type="CDD" id="cd02968">
    <property type="entry name" value="SCO"/>
    <property type="match status" value="1"/>
</dbReference>
<evidence type="ECO:0000313" key="9">
    <source>
        <dbReference type="Proteomes" id="UP000535937"/>
    </source>
</evidence>
<feature type="transmembrane region" description="Helical" evidence="5">
    <location>
        <begin position="232"/>
        <end position="251"/>
    </location>
</feature>
<keyword evidence="5" id="KW-1133">Transmembrane helix</keyword>